<feature type="compositionally biased region" description="Polar residues" evidence="1">
    <location>
        <begin position="362"/>
        <end position="372"/>
    </location>
</feature>
<evidence type="ECO:0000256" key="3">
    <source>
        <dbReference type="SAM" id="SignalP"/>
    </source>
</evidence>
<dbReference type="EMBL" id="CAOF01000014">
    <property type="protein sequence ID" value="CCO44398.1"/>
    <property type="molecule type" value="Genomic_DNA"/>
</dbReference>
<evidence type="ECO:0000313" key="6">
    <source>
        <dbReference type="Proteomes" id="UP000018211"/>
    </source>
</evidence>
<keyword evidence="2" id="KW-0812">Transmembrane</keyword>
<dbReference type="RefSeq" id="WP_022610264.1">
    <property type="nucleotide sequence ID" value="NZ_LK391965.1"/>
</dbReference>
<reference evidence="5 6" key="1">
    <citation type="journal article" date="2013" name="ISME J.">
        <title>Comparative genomics of pathogenic lineages of Vibrio nigripulchritudo identifies virulence-associated traits.</title>
        <authorList>
            <person name="Goudenege D."/>
            <person name="Labreuche Y."/>
            <person name="Krin E."/>
            <person name="Ansquer D."/>
            <person name="Mangenot S."/>
            <person name="Calteau A."/>
            <person name="Medigue C."/>
            <person name="Mazel D."/>
            <person name="Polz M.F."/>
            <person name="Le Roux F."/>
        </authorList>
    </citation>
    <scope>NUCLEOTIDE SEQUENCE [LARGE SCALE GENOMIC DNA]</scope>
    <source>
        <strain evidence="5 6">SOn1</strain>
    </source>
</reference>
<dbReference type="SUPFAM" id="SSF74853">
    <property type="entry name" value="Lamin A/C globular tail domain"/>
    <property type="match status" value="1"/>
</dbReference>
<feature type="chain" id="PRO_5043382673" evidence="3">
    <location>
        <begin position="25"/>
        <end position="868"/>
    </location>
</feature>
<sequence length="868" mass="94618">METKTTRTFLALAISGALSAPAFADVVLSQYVEGGSFNKAIEIANTSNVEVSLNGFQLAKSTNGGGSWTQTLSLDGKTIAANDVLVISHPSANAAIQAVTDENNGSVVNFNGDDPVALLNSDNSVHDIIGVMGDVDFAKDKTLVRNSDSLTPSSTYVASQWTVLGKDNIDGLGELDGGTPPVAFNCTVDGHAPSFTSIQEIQGEGATSPFINGYPYITDDEYFVRGVVSAVTTGLTKGFYLQAETDDSNPNTSEGLFVYTGETSINLQPGDVVCARGKVQEFYNLTQLKVEDGNYVKQSETTAPEAVAMQIAESDANFDETLERYEGMLVRTSQELDMRVTRTFGFDYAARRNNMVLAQGRPNMQPNQNNAAGSDGAKAQAEENAHRRLFVESDAKAPSGVIPYYPDFGRTDVDQDGSTEDYIRIDDTVVGLEGVISYSFGDYRLIATNTLNDDNFVHNDPRTEKPKLKRGGDLRIATFNVLNYFNSPQGGDQNPRGQNRGANKPGEFEVQQAKIVDAILRLDADIIGLMEIENNGFGQGAAIRQLVEELNKNIDKKHKQYQFVSLDTNEDGTIDEMDYVGTDAITTGVIYRSAKVKLKKTRVIPMPRQDAPPVLDDDGKVIEDGKNFQRDSFAPTFKVKGTKEKITIAVNHFKSKGSKCWEDAAPVDQGGQGGVDVDKQGSCEAFRVAAAVALGDAMKEIKGHKVILGDLNAYGKEDPLLVLTDYSQEKYGKEIKAARNTFIGDSEQFGDVGAVINQNYGYINAVEMKHPNSWSYSFNDEVGALDHLLISKSLKKKVVDATDWHINGGESTLFDYNNEFKGDFPKYEDHFRSSDHDPAVLDLNMRGASVGFAGLMALFGLGLWRRRK</sequence>
<dbReference type="SUPFAM" id="SSF56219">
    <property type="entry name" value="DNase I-like"/>
    <property type="match status" value="1"/>
</dbReference>
<dbReference type="InterPro" id="IPR001322">
    <property type="entry name" value="Lamin_tail_dom"/>
</dbReference>
<keyword evidence="2" id="KW-1133">Transmembrane helix</keyword>
<dbReference type="InterPro" id="IPR018247">
    <property type="entry name" value="EF_Hand_1_Ca_BS"/>
</dbReference>
<dbReference type="PANTHER" id="PTHR42834">
    <property type="entry name" value="ENDONUCLEASE/EXONUCLEASE/PHOSPHATASE FAMILY PROTEIN (AFU_ORTHOLOGUE AFUA_3G09210)"/>
    <property type="match status" value="1"/>
</dbReference>
<dbReference type="InterPro" id="IPR047971">
    <property type="entry name" value="ExeM-like"/>
</dbReference>
<feature type="transmembrane region" description="Helical" evidence="2">
    <location>
        <begin position="843"/>
        <end position="864"/>
    </location>
</feature>
<proteinExistence type="predicted"/>
<feature type="compositionally biased region" description="Polar residues" evidence="1">
    <location>
        <begin position="485"/>
        <end position="501"/>
    </location>
</feature>
<dbReference type="Pfam" id="PF00932">
    <property type="entry name" value="LTD"/>
    <property type="match status" value="1"/>
</dbReference>
<name>A0AAV2VID6_9VIBR</name>
<evidence type="ECO:0000259" key="4">
    <source>
        <dbReference type="PROSITE" id="PS51841"/>
    </source>
</evidence>
<protein>
    <submittedName>
        <fullName evidence="5">Extracellular nuclease</fullName>
    </submittedName>
</protein>
<dbReference type="CDD" id="cd04486">
    <property type="entry name" value="YhcR_OBF_like"/>
    <property type="match status" value="1"/>
</dbReference>
<dbReference type="AlphaFoldDB" id="A0AAV2VID6"/>
<feature type="region of interest" description="Disordered" evidence="1">
    <location>
        <begin position="485"/>
        <end position="504"/>
    </location>
</feature>
<feature type="domain" description="LTD" evidence="4">
    <location>
        <begin position="14"/>
        <end position="136"/>
    </location>
</feature>
<keyword evidence="3" id="KW-0732">Signal</keyword>
<comment type="caution">
    <text evidence="5">The sequence shown here is derived from an EMBL/GenBank/DDBJ whole genome shotgun (WGS) entry which is preliminary data.</text>
</comment>
<evidence type="ECO:0000256" key="2">
    <source>
        <dbReference type="SAM" id="Phobius"/>
    </source>
</evidence>
<dbReference type="Gene3D" id="3.60.10.10">
    <property type="entry name" value="Endonuclease/exonuclease/phosphatase"/>
    <property type="match status" value="1"/>
</dbReference>
<gene>
    <name evidence="5" type="ORF">VIBNISOn1_1100002</name>
</gene>
<dbReference type="InterPro" id="IPR036691">
    <property type="entry name" value="Endo/exonu/phosph_ase_sf"/>
</dbReference>
<dbReference type="Proteomes" id="UP000018211">
    <property type="component" value="Unassembled WGS sequence"/>
</dbReference>
<accession>A0AAV2VID6</accession>
<dbReference type="PANTHER" id="PTHR42834:SF1">
    <property type="entry name" value="ENDONUCLEASE_EXONUCLEASE_PHOSPHATASE FAMILY PROTEIN (AFU_ORTHOLOGUE AFUA_3G09210)"/>
    <property type="match status" value="1"/>
</dbReference>
<dbReference type="NCBIfam" id="NF033681">
    <property type="entry name" value="ExeM_NucH_DNase"/>
    <property type="match status" value="1"/>
</dbReference>
<evidence type="ECO:0000256" key="1">
    <source>
        <dbReference type="SAM" id="MobiDB-lite"/>
    </source>
</evidence>
<evidence type="ECO:0000313" key="5">
    <source>
        <dbReference type="EMBL" id="CCO44398.1"/>
    </source>
</evidence>
<feature type="region of interest" description="Disordered" evidence="1">
    <location>
        <begin position="360"/>
        <end position="383"/>
    </location>
</feature>
<dbReference type="PROSITE" id="PS00018">
    <property type="entry name" value="EF_HAND_1"/>
    <property type="match status" value="1"/>
</dbReference>
<keyword evidence="2" id="KW-0472">Membrane</keyword>
<dbReference type="PROSITE" id="PS51841">
    <property type="entry name" value="LTD"/>
    <property type="match status" value="1"/>
</dbReference>
<organism evidence="5 6">
    <name type="scientific">Vibrio nigripulchritudo SOn1</name>
    <dbReference type="NCBI Taxonomy" id="1238450"/>
    <lineage>
        <taxon>Bacteria</taxon>
        <taxon>Pseudomonadati</taxon>
        <taxon>Pseudomonadota</taxon>
        <taxon>Gammaproteobacteria</taxon>
        <taxon>Vibrionales</taxon>
        <taxon>Vibrionaceae</taxon>
        <taxon>Vibrio</taxon>
    </lineage>
</organism>
<dbReference type="GO" id="GO:0003824">
    <property type="term" value="F:catalytic activity"/>
    <property type="evidence" value="ECO:0007669"/>
    <property type="project" value="InterPro"/>
</dbReference>
<dbReference type="CDD" id="cd10283">
    <property type="entry name" value="MnuA_DNase1-like"/>
    <property type="match status" value="1"/>
</dbReference>
<feature type="signal peptide" evidence="3">
    <location>
        <begin position="1"/>
        <end position="24"/>
    </location>
</feature>
<dbReference type="InterPro" id="IPR036415">
    <property type="entry name" value="Lamin_tail_dom_sf"/>
</dbReference>